<evidence type="ECO:0000313" key="3">
    <source>
        <dbReference type="Proteomes" id="UP000270296"/>
    </source>
</evidence>
<sequence>MPLKNKLSNPKHPIVDDPFPVSCLDLTGYWQLVSIEVEKLNGLFEEVAKLKNSGWDVLQSKEQNKNDDLSTSKIPKTIKIIKGTVESKTVRSKELTSERLRFQKATFKKKLIPENQEIQIFVRK</sequence>
<gene>
    <name evidence="2" type="ORF">SBAD_LOCUS4474</name>
</gene>
<dbReference type="OrthoDB" id="10036956at2759"/>
<protein>
    <submittedName>
        <fullName evidence="2 4">Uncharacterized protein</fullName>
    </submittedName>
</protein>
<comment type="similarity">
    <text evidence="1">Belongs to the SAPAP family.</text>
</comment>
<name>A0A183ILH8_9BILA</name>
<dbReference type="AlphaFoldDB" id="A0A183ILH8"/>
<keyword evidence="3" id="KW-1185">Reference proteome</keyword>
<proteinExistence type="inferred from homology"/>
<accession>A0A183ILH8</accession>
<dbReference type="WBParaSite" id="SBAD_0000466501-mRNA-1">
    <property type="protein sequence ID" value="SBAD_0000466501-mRNA-1"/>
    <property type="gene ID" value="SBAD_0000466501"/>
</dbReference>
<reference evidence="2 3" key="2">
    <citation type="submission" date="2018-11" db="EMBL/GenBank/DDBJ databases">
        <authorList>
            <consortium name="Pathogen Informatics"/>
        </authorList>
    </citation>
    <scope>NUCLEOTIDE SEQUENCE [LARGE SCALE GENOMIC DNA]</scope>
</reference>
<dbReference type="EMBL" id="UZAM01008338">
    <property type="protein sequence ID" value="VDP04477.1"/>
    <property type="molecule type" value="Genomic_DNA"/>
</dbReference>
<evidence type="ECO:0000313" key="4">
    <source>
        <dbReference type="WBParaSite" id="SBAD_0000466501-mRNA-1"/>
    </source>
</evidence>
<reference evidence="4" key="1">
    <citation type="submission" date="2016-06" db="UniProtKB">
        <authorList>
            <consortium name="WormBaseParasite"/>
        </authorList>
    </citation>
    <scope>IDENTIFICATION</scope>
</reference>
<evidence type="ECO:0000256" key="1">
    <source>
        <dbReference type="ARBA" id="ARBA00008839"/>
    </source>
</evidence>
<dbReference type="Proteomes" id="UP000270296">
    <property type="component" value="Unassembled WGS sequence"/>
</dbReference>
<dbReference type="Pfam" id="PF03359">
    <property type="entry name" value="GKAP"/>
    <property type="match status" value="1"/>
</dbReference>
<evidence type="ECO:0000313" key="2">
    <source>
        <dbReference type="EMBL" id="VDP04477.1"/>
    </source>
</evidence>
<dbReference type="InterPro" id="IPR005026">
    <property type="entry name" value="SAPAP"/>
</dbReference>
<organism evidence="4">
    <name type="scientific">Soboliphyme baturini</name>
    <dbReference type="NCBI Taxonomy" id="241478"/>
    <lineage>
        <taxon>Eukaryota</taxon>
        <taxon>Metazoa</taxon>
        <taxon>Ecdysozoa</taxon>
        <taxon>Nematoda</taxon>
        <taxon>Enoplea</taxon>
        <taxon>Dorylaimia</taxon>
        <taxon>Dioctophymatida</taxon>
        <taxon>Dioctophymatoidea</taxon>
        <taxon>Soboliphymatidae</taxon>
        <taxon>Soboliphyme</taxon>
    </lineage>
</organism>
<dbReference type="GO" id="GO:0023052">
    <property type="term" value="P:signaling"/>
    <property type="evidence" value="ECO:0007669"/>
    <property type="project" value="InterPro"/>
</dbReference>